<evidence type="ECO:0000256" key="5">
    <source>
        <dbReference type="RuleBase" id="RU363041"/>
    </source>
</evidence>
<feature type="transmembrane region" description="Helical" evidence="5">
    <location>
        <begin position="151"/>
        <end position="174"/>
    </location>
</feature>
<evidence type="ECO:0000256" key="1">
    <source>
        <dbReference type="ARBA" id="ARBA00004141"/>
    </source>
</evidence>
<feature type="transmembrane region" description="Helical" evidence="5">
    <location>
        <begin position="43"/>
        <end position="62"/>
    </location>
</feature>
<keyword evidence="5" id="KW-1003">Cell membrane</keyword>
<dbReference type="PANTHER" id="PTHR43701:SF2">
    <property type="entry name" value="MEMBRANE TRANSPORTER PROTEIN YJNA-RELATED"/>
    <property type="match status" value="1"/>
</dbReference>
<feature type="transmembrane region" description="Helical" evidence="5">
    <location>
        <begin position="74"/>
        <end position="93"/>
    </location>
</feature>
<dbReference type="Proteomes" id="UP000236592">
    <property type="component" value="Chromosome"/>
</dbReference>
<name>A0A2I7SJN2_9FLAO</name>
<comment type="subcellular location">
    <subcellularLocation>
        <location evidence="5">Cell membrane</location>
        <topology evidence="5">Multi-pass membrane protein</topology>
    </subcellularLocation>
    <subcellularLocation>
        <location evidence="1">Membrane</location>
        <topology evidence="1">Multi-pass membrane protein</topology>
    </subcellularLocation>
</comment>
<feature type="transmembrane region" description="Helical" evidence="5">
    <location>
        <begin position="211"/>
        <end position="233"/>
    </location>
</feature>
<gene>
    <name evidence="6" type="ORF">C1A40_11840</name>
</gene>
<feature type="transmembrane region" description="Helical" evidence="5">
    <location>
        <begin position="113"/>
        <end position="131"/>
    </location>
</feature>
<protein>
    <recommendedName>
        <fullName evidence="5">Probable membrane transporter protein</fullName>
    </recommendedName>
</protein>
<keyword evidence="3 5" id="KW-1133">Transmembrane helix</keyword>
<dbReference type="AlphaFoldDB" id="A0A2I7SJN2"/>
<keyword evidence="4 5" id="KW-0472">Membrane</keyword>
<feature type="transmembrane region" description="Helical" evidence="5">
    <location>
        <begin position="7"/>
        <end position="37"/>
    </location>
</feature>
<accession>A0A2I7SJN2</accession>
<proteinExistence type="inferred from homology"/>
<sequence length="268" mass="29081">MDSIQIIGYIGALIVGVVLGLIGGGGSILTVPLLVYLLGYNPILATAYSLFVVGITSLVGTYDKYKKGLVDFEIGLAFSFPSFLAVYLSRRYLVPAIPDVIMSFGNFELTKDIVIMVFFALIMLFAAISMIKKKKDLKPSEKKQAYYKTFIQGITIGTITGLIGAGGGFLYVPALVLWANIPMKKAVGTSLIIITINSLIGFLGDVQNLDIAWDFLLTFTAISVLGILLGGMFSKYVSGGKLKKSFGYFVLIMAAYIIYRELLELSVI</sequence>
<evidence type="ECO:0000313" key="7">
    <source>
        <dbReference type="Proteomes" id="UP000236592"/>
    </source>
</evidence>
<dbReference type="RefSeq" id="WP_102996077.1">
    <property type="nucleotide sequence ID" value="NZ_CP025938.1"/>
</dbReference>
<reference evidence="7" key="1">
    <citation type="submission" date="2018-01" db="EMBL/GenBank/DDBJ databases">
        <title>Complete genome of Tamlana sp. UJ94.</title>
        <authorList>
            <person name="Jung J."/>
            <person name="Chung D."/>
            <person name="Bae S.S."/>
            <person name="Baek K."/>
        </authorList>
    </citation>
    <scope>NUCLEOTIDE SEQUENCE [LARGE SCALE GENOMIC DNA]</scope>
    <source>
        <strain evidence="7">UJ94</strain>
    </source>
</reference>
<dbReference type="KEGG" id="taj:C1A40_11840"/>
<dbReference type="InterPro" id="IPR002781">
    <property type="entry name" value="TM_pro_TauE-like"/>
</dbReference>
<keyword evidence="2 5" id="KW-0812">Transmembrane</keyword>
<feature type="transmembrane region" description="Helical" evidence="5">
    <location>
        <begin position="186"/>
        <end position="204"/>
    </location>
</feature>
<evidence type="ECO:0000256" key="2">
    <source>
        <dbReference type="ARBA" id="ARBA00022692"/>
    </source>
</evidence>
<evidence type="ECO:0000256" key="4">
    <source>
        <dbReference type="ARBA" id="ARBA00023136"/>
    </source>
</evidence>
<dbReference type="PANTHER" id="PTHR43701">
    <property type="entry name" value="MEMBRANE TRANSPORTER PROTEIN MJ0441-RELATED"/>
    <property type="match status" value="1"/>
</dbReference>
<dbReference type="InterPro" id="IPR051598">
    <property type="entry name" value="TSUP/Inactive_protease-like"/>
</dbReference>
<dbReference type="GO" id="GO:0005886">
    <property type="term" value="C:plasma membrane"/>
    <property type="evidence" value="ECO:0007669"/>
    <property type="project" value="UniProtKB-SubCell"/>
</dbReference>
<organism evidence="6 7">
    <name type="scientific">Pseudotamlana carrageenivorans</name>
    <dbReference type="NCBI Taxonomy" id="2069432"/>
    <lineage>
        <taxon>Bacteria</taxon>
        <taxon>Pseudomonadati</taxon>
        <taxon>Bacteroidota</taxon>
        <taxon>Flavobacteriia</taxon>
        <taxon>Flavobacteriales</taxon>
        <taxon>Flavobacteriaceae</taxon>
        <taxon>Pseudotamlana</taxon>
    </lineage>
</organism>
<evidence type="ECO:0000256" key="3">
    <source>
        <dbReference type="ARBA" id="ARBA00022989"/>
    </source>
</evidence>
<dbReference type="EMBL" id="CP025938">
    <property type="protein sequence ID" value="AUS06102.1"/>
    <property type="molecule type" value="Genomic_DNA"/>
</dbReference>
<evidence type="ECO:0000313" key="6">
    <source>
        <dbReference type="EMBL" id="AUS06102.1"/>
    </source>
</evidence>
<feature type="transmembrane region" description="Helical" evidence="5">
    <location>
        <begin position="245"/>
        <end position="263"/>
    </location>
</feature>
<comment type="similarity">
    <text evidence="5">Belongs to the 4-toluene sulfonate uptake permease (TSUP) (TC 2.A.102) family.</text>
</comment>
<dbReference type="Pfam" id="PF01925">
    <property type="entry name" value="TauE"/>
    <property type="match status" value="1"/>
</dbReference>
<dbReference type="OrthoDB" id="8559161at2"/>
<keyword evidence="7" id="KW-1185">Reference proteome</keyword>